<keyword evidence="2" id="KW-1185">Reference proteome</keyword>
<organism evidence="1 2">
    <name type="scientific">Psychrobacter nivimaris</name>
    <dbReference type="NCBI Taxonomy" id="281738"/>
    <lineage>
        <taxon>Bacteria</taxon>
        <taxon>Pseudomonadati</taxon>
        <taxon>Pseudomonadota</taxon>
        <taxon>Gammaproteobacteria</taxon>
        <taxon>Moraxellales</taxon>
        <taxon>Moraxellaceae</taxon>
        <taxon>Psychrobacter</taxon>
    </lineage>
</organism>
<evidence type="ECO:0000313" key="1">
    <source>
        <dbReference type="EMBL" id="KAF0567922.1"/>
    </source>
</evidence>
<reference evidence="1 2" key="1">
    <citation type="submission" date="2019-09" db="EMBL/GenBank/DDBJ databases">
        <title>Draft genome sequence of Psychrobacter nivimaris LAMA 639, in search for biotechnological relevant genes.</title>
        <authorList>
            <person name="Lima A.O.S."/>
            <person name="Staloch B.E.K."/>
            <person name="Freitas R.C."/>
            <person name="Niero H."/>
            <person name="Silva M.A.C."/>
        </authorList>
    </citation>
    <scope>NUCLEOTIDE SEQUENCE [LARGE SCALE GENOMIC DNA]</scope>
    <source>
        <strain evidence="1 2">LAMA 639</strain>
    </source>
</reference>
<protein>
    <submittedName>
        <fullName evidence="1">Uncharacterized protein</fullName>
    </submittedName>
</protein>
<dbReference type="EMBL" id="VZIZ01000031">
    <property type="protein sequence ID" value="KAF0567922.1"/>
    <property type="molecule type" value="Genomic_DNA"/>
</dbReference>
<evidence type="ECO:0000313" key="2">
    <source>
        <dbReference type="Proteomes" id="UP000471465"/>
    </source>
</evidence>
<name>A0A6N7BXZ9_9GAMM</name>
<sequence>MANRFIAAASLPLSLSNNLGYFLVTNLLIYKAHQ</sequence>
<accession>A0A6N7BXZ9</accession>
<comment type="caution">
    <text evidence="1">The sequence shown here is derived from an EMBL/GenBank/DDBJ whole genome shotgun (WGS) entry which is preliminary data.</text>
</comment>
<proteinExistence type="predicted"/>
<gene>
    <name evidence="1" type="ORF">FQV37_1688</name>
</gene>
<dbReference type="AlphaFoldDB" id="A0A6N7BXZ9"/>
<dbReference type="Proteomes" id="UP000471465">
    <property type="component" value="Unassembled WGS sequence"/>
</dbReference>